<name>A0A2P2MXH4_RHIMU</name>
<organism evidence="1">
    <name type="scientific">Rhizophora mucronata</name>
    <name type="common">Asiatic mangrove</name>
    <dbReference type="NCBI Taxonomy" id="61149"/>
    <lineage>
        <taxon>Eukaryota</taxon>
        <taxon>Viridiplantae</taxon>
        <taxon>Streptophyta</taxon>
        <taxon>Embryophyta</taxon>
        <taxon>Tracheophyta</taxon>
        <taxon>Spermatophyta</taxon>
        <taxon>Magnoliopsida</taxon>
        <taxon>eudicotyledons</taxon>
        <taxon>Gunneridae</taxon>
        <taxon>Pentapetalae</taxon>
        <taxon>rosids</taxon>
        <taxon>fabids</taxon>
        <taxon>Malpighiales</taxon>
        <taxon>Rhizophoraceae</taxon>
        <taxon>Rhizophora</taxon>
    </lineage>
</organism>
<proteinExistence type="predicted"/>
<dbReference type="AlphaFoldDB" id="A0A2P2MXH4"/>
<protein>
    <submittedName>
        <fullName evidence="1">Uncharacterized protein MANES_13G128700</fullName>
    </submittedName>
</protein>
<evidence type="ECO:0000313" key="1">
    <source>
        <dbReference type="EMBL" id="MBX34899.1"/>
    </source>
</evidence>
<dbReference type="EMBL" id="GGEC01054415">
    <property type="protein sequence ID" value="MBX34899.1"/>
    <property type="molecule type" value="Transcribed_RNA"/>
</dbReference>
<reference evidence="1" key="1">
    <citation type="submission" date="2018-02" db="EMBL/GenBank/DDBJ databases">
        <title>Rhizophora mucronata_Transcriptome.</title>
        <authorList>
            <person name="Meera S.P."/>
            <person name="Sreeshan A."/>
            <person name="Augustine A."/>
        </authorList>
    </citation>
    <scope>NUCLEOTIDE SEQUENCE</scope>
    <source>
        <tissue evidence="1">Leaf</tissue>
    </source>
</reference>
<accession>A0A2P2MXH4</accession>
<sequence length="82" mass="9817">MTHITRNHRGPRKTIPFGHFIKQFPSFFKRPTFCIPRNQNIPRTQIPFCHFIKQLLGAHYAITLCIHFEKPIRNKQTGYEPR</sequence>